<keyword evidence="1" id="KW-0805">Transcription regulation</keyword>
<reference evidence="5 8" key="2">
    <citation type="submission" date="2020-04" db="EMBL/GenBank/DDBJ databases">
        <authorList>
            <person name="Hitch T.C.A."/>
            <person name="Wylensek D."/>
            <person name="Clavel T."/>
        </authorList>
    </citation>
    <scope>NUCLEOTIDE SEQUENCE [LARGE SCALE GENOMIC DNA]</scope>
    <source>
        <strain evidence="5 8">COR2-253-APC-1A</strain>
    </source>
</reference>
<reference evidence="6 7" key="1">
    <citation type="submission" date="2018-04" db="EMBL/GenBank/DDBJ databases">
        <title>Genomic Encyclopedia of Type Strains, Phase IV (KMG-IV): sequencing the most valuable type-strain genomes for metagenomic binning, comparative biology and taxonomic classification.</title>
        <authorList>
            <person name="Goeker M."/>
        </authorList>
    </citation>
    <scope>NUCLEOTIDE SEQUENCE [LARGE SCALE GENOMIC DNA]</scope>
    <source>
        <strain evidence="6 7">DSM 14823</strain>
    </source>
</reference>
<sequence>MEVLFAQTVAIPEFTAIAVRRLRQPGTPQRIVAQPGTFRFFLTGGEIEFFLPESRDPVPLTRRMILMLRPEEEALYSSSSPRPVPYLRLELTVKQPDRTEPPPRLAVFRYAHPVFGVADRLDEALANPGPCSAALARLLAQEFWLYLHEQRTGTGGADPRLDRMLRYLEERLLEHPTRQQLAREFNLSPQQVNLLFRRNLGISPGEYVQRQLIRSARQLLRTGKLSVKETSARLGFANPFYFSRIFKKITGHAPSEN</sequence>
<evidence type="ECO:0000256" key="2">
    <source>
        <dbReference type="ARBA" id="ARBA00023125"/>
    </source>
</evidence>
<evidence type="ECO:0000313" key="5">
    <source>
        <dbReference type="EMBL" id="NMD86084.1"/>
    </source>
</evidence>
<feature type="domain" description="HTH araC/xylS-type" evidence="4">
    <location>
        <begin position="162"/>
        <end position="257"/>
    </location>
</feature>
<keyword evidence="2" id="KW-0238">DNA-binding</keyword>
<keyword evidence="3" id="KW-0804">Transcription</keyword>
<dbReference type="PANTHER" id="PTHR46796">
    <property type="entry name" value="HTH-TYPE TRANSCRIPTIONAL ACTIVATOR RHAS-RELATED"/>
    <property type="match status" value="1"/>
</dbReference>
<dbReference type="GO" id="GO:0003700">
    <property type="term" value="F:DNA-binding transcription factor activity"/>
    <property type="evidence" value="ECO:0007669"/>
    <property type="project" value="InterPro"/>
</dbReference>
<dbReference type="Pfam" id="PF12833">
    <property type="entry name" value="HTH_18"/>
    <property type="match status" value="1"/>
</dbReference>
<dbReference type="InterPro" id="IPR009057">
    <property type="entry name" value="Homeodomain-like_sf"/>
</dbReference>
<evidence type="ECO:0000313" key="8">
    <source>
        <dbReference type="Proteomes" id="UP000576225"/>
    </source>
</evidence>
<dbReference type="GeneID" id="78296699"/>
<dbReference type="SUPFAM" id="SSF46689">
    <property type="entry name" value="Homeodomain-like"/>
    <property type="match status" value="2"/>
</dbReference>
<comment type="caution">
    <text evidence="6">The sequence shown here is derived from an EMBL/GenBank/DDBJ whole genome shotgun (WGS) entry which is preliminary data.</text>
</comment>
<dbReference type="RefSeq" id="WP_116885423.1">
    <property type="nucleotide sequence ID" value="NZ_CABMMC010000027.1"/>
</dbReference>
<dbReference type="SMART" id="SM00342">
    <property type="entry name" value="HTH_ARAC"/>
    <property type="match status" value="1"/>
</dbReference>
<evidence type="ECO:0000313" key="6">
    <source>
        <dbReference type="EMBL" id="PVY36686.1"/>
    </source>
</evidence>
<dbReference type="GO" id="GO:0043565">
    <property type="term" value="F:sequence-specific DNA binding"/>
    <property type="evidence" value="ECO:0007669"/>
    <property type="project" value="InterPro"/>
</dbReference>
<dbReference type="AlphaFoldDB" id="A0A2U1AJU2"/>
<proteinExistence type="predicted"/>
<dbReference type="EMBL" id="JABAEW010000008">
    <property type="protein sequence ID" value="NMD86084.1"/>
    <property type="molecule type" value="Genomic_DNA"/>
</dbReference>
<dbReference type="OrthoDB" id="9782911at2"/>
<evidence type="ECO:0000259" key="4">
    <source>
        <dbReference type="PROSITE" id="PS01124"/>
    </source>
</evidence>
<dbReference type="Proteomes" id="UP000245959">
    <property type="component" value="Unassembled WGS sequence"/>
</dbReference>
<dbReference type="InterPro" id="IPR018060">
    <property type="entry name" value="HTH_AraC"/>
</dbReference>
<keyword evidence="7" id="KW-1185">Reference proteome</keyword>
<organism evidence="6 7">
    <name type="scientific">Victivallis vadensis</name>
    <dbReference type="NCBI Taxonomy" id="172901"/>
    <lineage>
        <taxon>Bacteria</taxon>
        <taxon>Pseudomonadati</taxon>
        <taxon>Lentisphaerota</taxon>
        <taxon>Lentisphaeria</taxon>
        <taxon>Victivallales</taxon>
        <taxon>Victivallaceae</taxon>
        <taxon>Victivallis</taxon>
    </lineage>
</organism>
<evidence type="ECO:0000256" key="3">
    <source>
        <dbReference type="ARBA" id="ARBA00023163"/>
    </source>
</evidence>
<protein>
    <submittedName>
        <fullName evidence="6">Helix-turn-helix protein</fullName>
    </submittedName>
    <submittedName>
        <fullName evidence="5">Helix-turn-helix transcriptional regulator</fullName>
    </submittedName>
</protein>
<dbReference type="PROSITE" id="PS01124">
    <property type="entry name" value="HTH_ARAC_FAMILY_2"/>
    <property type="match status" value="1"/>
</dbReference>
<dbReference type="EMBL" id="QEKH01000033">
    <property type="protein sequence ID" value="PVY36686.1"/>
    <property type="molecule type" value="Genomic_DNA"/>
</dbReference>
<dbReference type="InterPro" id="IPR018062">
    <property type="entry name" value="HTH_AraC-typ_CS"/>
</dbReference>
<gene>
    <name evidence="6" type="ORF">C8D82_13312</name>
    <name evidence="5" type="ORF">HF882_05745</name>
</gene>
<evidence type="ECO:0000256" key="1">
    <source>
        <dbReference type="ARBA" id="ARBA00023015"/>
    </source>
</evidence>
<evidence type="ECO:0000313" key="7">
    <source>
        <dbReference type="Proteomes" id="UP000245959"/>
    </source>
</evidence>
<dbReference type="InterPro" id="IPR050204">
    <property type="entry name" value="AraC_XylS_family_regulators"/>
</dbReference>
<accession>A0A2U1AJU2</accession>
<dbReference type="PROSITE" id="PS00041">
    <property type="entry name" value="HTH_ARAC_FAMILY_1"/>
    <property type="match status" value="1"/>
</dbReference>
<dbReference type="Gene3D" id="1.10.10.60">
    <property type="entry name" value="Homeodomain-like"/>
    <property type="match status" value="1"/>
</dbReference>
<dbReference type="Proteomes" id="UP000576225">
    <property type="component" value="Unassembled WGS sequence"/>
</dbReference>
<name>A0A2U1AJU2_9BACT</name>